<dbReference type="NCBIfam" id="TIGR00472">
    <property type="entry name" value="pheT_bact"/>
    <property type="match status" value="1"/>
</dbReference>
<comment type="subunit">
    <text evidence="3 15">Tetramer of two alpha and two beta subunits.</text>
</comment>
<keyword evidence="12 15" id="KW-0648">Protein biosynthesis</keyword>
<dbReference type="SUPFAM" id="SSF50249">
    <property type="entry name" value="Nucleic acid-binding proteins"/>
    <property type="match status" value="1"/>
</dbReference>
<dbReference type="PANTHER" id="PTHR10947">
    <property type="entry name" value="PHENYLALANYL-TRNA SYNTHETASE BETA CHAIN AND LEUCINE-RICH REPEAT-CONTAINING PROTEIN 47"/>
    <property type="match status" value="1"/>
</dbReference>
<dbReference type="Pfam" id="PF03483">
    <property type="entry name" value="B3_4"/>
    <property type="match status" value="1"/>
</dbReference>
<dbReference type="GO" id="GO:0004826">
    <property type="term" value="F:phenylalanine-tRNA ligase activity"/>
    <property type="evidence" value="ECO:0007669"/>
    <property type="project" value="UniProtKB-UniRule"/>
</dbReference>
<comment type="subcellular location">
    <subcellularLocation>
        <location evidence="1 15">Cytoplasm</location>
    </subcellularLocation>
</comment>
<dbReference type="PROSITE" id="PS51483">
    <property type="entry name" value="B5"/>
    <property type="match status" value="1"/>
</dbReference>
<dbReference type="KEGG" id="mhs:MOS_620"/>
<name>A0AAI8ANB3_MESHY</name>
<keyword evidence="8 15" id="KW-0547">Nucleotide-binding</keyword>
<reference evidence="19 20" key="1">
    <citation type="journal article" date="2013" name="Genome Announc.">
        <title>Complete Genome Sequence of Mycoplasma hyorhinis Strain SK76.</title>
        <authorList>
            <person name="Goodison S."/>
            <person name="Urquidi V."/>
            <person name="Kumar D."/>
            <person name="Reyes L."/>
            <person name="Rosser C.J."/>
        </authorList>
    </citation>
    <scope>NUCLEOTIDE SEQUENCE [LARGE SCALE GENOMIC DNA]</scope>
    <source>
        <strain evidence="19 20">SK76</strain>
    </source>
</reference>
<keyword evidence="13 15" id="KW-0030">Aminoacyl-tRNA synthetase</keyword>
<keyword evidence="11 16" id="KW-0694">RNA-binding</keyword>
<feature type="domain" description="B5" evidence="18">
    <location>
        <begin position="391"/>
        <end position="468"/>
    </location>
</feature>
<evidence type="ECO:0000256" key="14">
    <source>
        <dbReference type="ARBA" id="ARBA00049255"/>
    </source>
</evidence>
<feature type="binding site" evidence="15">
    <location>
        <position position="456"/>
    </location>
    <ligand>
        <name>Mg(2+)</name>
        <dbReference type="ChEBI" id="CHEBI:18420"/>
        <note>shared with alpha subunit</note>
    </ligand>
</feature>
<dbReference type="RefSeq" id="WP_015084252.1">
    <property type="nucleotide sequence ID" value="NC_019552.1"/>
</dbReference>
<dbReference type="GO" id="GO:0006432">
    <property type="term" value="P:phenylalanyl-tRNA aminoacylation"/>
    <property type="evidence" value="ECO:0007669"/>
    <property type="project" value="UniProtKB-UniRule"/>
</dbReference>
<dbReference type="GO" id="GO:0000287">
    <property type="term" value="F:magnesium ion binding"/>
    <property type="evidence" value="ECO:0007669"/>
    <property type="project" value="UniProtKB-UniRule"/>
</dbReference>
<keyword evidence="6 15" id="KW-0436">Ligase</keyword>
<feature type="domain" description="TRNA-binding" evidence="17">
    <location>
        <begin position="40"/>
        <end position="153"/>
    </location>
</feature>
<dbReference type="CDD" id="cd02796">
    <property type="entry name" value="tRNA_bind_bactPheRS"/>
    <property type="match status" value="1"/>
</dbReference>
<protein>
    <recommendedName>
        <fullName evidence="15">Phenylalanine--tRNA ligase beta subunit</fullName>
        <ecNumber evidence="15">6.1.1.20</ecNumber>
    </recommendedName>
    <alternativeName>
        <fullName evidence="15">Phenylalanyl-tRNA synthetase beta subunit</fullName>
        <shortName evidence="15">PheRS</shortName>
    </alternativeName>
</protein>
<dbReference type="Pfam" id="PF17759">
    <property type="entry name" value="tRNA_synthFbeta"/>
    <property type="match status" value="1"/>
</dbReference>
<dbReference type="GO" id="GO:0000049">
    <property type="term" value="F:tRNA binding"/>
    <property type="evidence" value="ECO:0007669"/>
    <property type="project" value="UniProtKB-UniRule"/>
</dbReference>
<keyword evidence="10 15" id="KW-0460">Magnesium</keyword>
<proteinExistence type="inferred from homology"/>
<feature type="binding site" evidence="15">
    <location>
        <position position="446"/>
    </location>
    <ligand>
        <name>Mg(2+)</name>
        <dbReference type="ChEBI" id="CHEBI:18420"/>
        <note>shared with alpha subunit</note>
    </ligand>
</feature>
<evidence type="ECO:0000313" key="19">
    <source>
        <dbReference type="EMBL" id="AFX74525.1"/>
    </source>
</evidence>
<dbReference type="Gene3D" id="2.40.50.140">
    <property type="entry name" value="Nucleic acid-binding proteins"/>
    <property type="match status" value="1"/>
</dbReference>
<keyword evidence="7 15" id="KW-0479">Metal-binding</keyword>
<evidence type="ECO:0000313" key="20">
    <source>
        <dbReference type="Proteomes" id="UP000009399"/>
    </source>
</evidence>
<dbReference type="SUPFAM" id="SSF55681">
    <property type="entry name" value="Class II aaRS and biotin synthetases"/>
    <property type="match status" value="1"/>
</dbReference>
<dbReference type="GO" id="GO:0009328">
    <property type="term" value="C:phenylalanine-tRNA ligase complex"/>
    <property type="evidence" value="ECO:0007669"/>
    <property type="project" value="TreeGrafter"/>
</dbReference>
<dbReference type="EC" id="6.1.1.20" evidence="15"/>
<keyword evidence="4 15" id="KW-0963">Cytoplasm</keyword>
<dbReference type="Gene3D" id="3.30.930.10">
    <property type="entry name" value="Bira Bifunctional Protein, Domain 2"/>
    <property type="match status" value="1"/>
</dbReference>
<evidence type="ECO:0000256" key="11">
    <source>
        <dbReference type="ARBA" id="ARBA00022884"/>
    </source>
</evidence>
<dbReference type="HAMAP" id="MF_00283">
    <property type="entry name" value="Phe_tRNA_synth_beta1"/>
    <property type="match status" value="1"/>
</dbReference>
<dbReference type="SUPFAM" id="SSF46955">
    <property type="entry name" value="Putative DNA-binding domain"/>
    <property type="match status" value="1"/>
</dbReference>
<dbReference type="Gene3D" id="3.30.56.10">
    <property type="match status" value="2"/>
</dbReference>
<dbReference type="InterPro" id="IPR009061">
    <property type="entry name" value="DNA-bd_dom_put_sf"/>
</dbReference>
<evidence type="ECO:0000256" key="4">
    <source>
        <dbReference type="ARBA" id="ARBA00022490"/>
    </source>
</evidence>
<dbReference type="InterPro" id="IPR005147">
    <property type="entry name" value="tRNA_synthase_B5-dom"/>
</dbReference>
<evidence type="ECO:0000256" key="2">
    <source>
        <dbReference type="ARBA" id="ARBA00008653"/>
    </source>
</evidence>
<dbReference type="InterPro" id="IPR041616">
    <property type="entry name" value="PheRS_beta_core"/>
</dbReference>
<dbReference type="InterPro" id="IPR004532">
    <property type="entry name" value="Phe-tRNA-ligase_IIc_bsu_bact"/>
</dbReference>
<feature type="binding site" evidence="15">
    <location>
        <position position="455"/>
    </location>
    <ligand>
        <name>Mg(2+)</name>
        <dbReference type="ChEBI" id="CHEBI:18420"/>
        <note>shared with alpha subunit</note>
    </ligand>
</feature>
<sequence length="733" mass="83974">MIFSLKKLKQLANLDKSITLEDVTKAINSIGFELESATKLNNIQGIKFGHIIELYKNPNADNLTVCQIQFADKQRTIQTRATNLKQDDYVMAFVPGASSGEVIFAAKELKGIISEGMLVSLNELGFDSSLVSKEVADGIFSFKKVDLNLDPLDYFDLDDYLLDIKILANRADANSYLIMAKELAAYFRINSQTIVIKNKPSFKSSFVFEDFLDNKLTGFEAKMDEDFELSIQDQLLLLKSSIKLVNPVVDLSNLTLIMTGQPVHVYDVDKLNSQKLVPAIKSQVKETVLGNKEVEISNALVICNENEEVLAFPAVIGLEKNAVDKNSKNILFEIGIFDTQQTRKTTKELKINNLTSNRAIKNFALGSLDLAHKFLKSYLNNFSFPINLATISKKEITFDLHKMKHIAGIEFYKDADFKNVLVSLKSLGFEFDFPNKKVKIPTYRYDIELNEDMLEEFLRFFGYTKLEPTLPKNSVFKIQAFDVLKEQIRALGFTEVKTYTLVSQLKNEFNPFNFTEQINLSTFLSKERETIRNTQAISISEIVEYNLKRKIEAVSFFEVGMINSEINSLVLASTEFNFYQLKQKLLNLFSLDFEFVRTDSEQFHNGVSAKIYYNNVLLGWIGKPHPKLKLANAFYLEINLDKLQEFLVKNNKFQAYNINELKTRDITFTLDKKESIKDNIAKLKQIPGIFSISLKDSIYINEKHKITLHLVCDEKSIEFINKIYENLIQFFYL</sequence>
<keyword evidence="9 15" id="KW-0067">ATP-binding</keyword>
<dbReference type="NCBIfam" id="NF001882">
    <property type="entry name" value="PRK00629.5-4"/>
    <property type="match status" value="1"/>
</dbReference>
<evidence type="ECO:0000256" key="5">
    <source>
        <dbReference type="ARBA" id="ARBA00022555"/>
    </source>
</evidence>
<dbReference type="InterPro" id="IPR020825">
    <property type="entry name" value="Phe-tRNA_synthase-like_B3/B4"/>
</dbReference>
<dbReference type="SUPFAM" id="SSF56037">
    <property type="entry name" value="PheT/TilS domain"/>
    <property type="match status" value="1"/>
</dbReference>
<dbReference type="InterPro" id="IPR045060">
    <property type="entry name" value="Phe-tRNA-ligase_IIc_bsu"/>
</dbReference>
<dbReference type="InterPro" id="IPR012340">
    <property type="entry name" value="NA-bd_OB-fold"/>
</dbReference>
<evidence type="ECO:0000256" key="6">
    <source>
        <dbReference type="ARBA" id="ARBA00022598"/>
    </source>
</evidence>
<feature type="binding site" evidence="15">
    <location>
        <position position="452"/>
    </location>
    <ligand>
        <name>Mg(2+)</name>
        <dbReference type="ChEBI" id="CHEBI:18420"/>
        <note>shared with alpha subunit</note>
    </ligand>
</feature>
<dbReference type="EMBL" id="CP003914">
    <property type="protein sequence ID" value="AFX74525.1"/>
    <property type="molecule type" value="Genomic_DNA"/>
</dbReference>
<evidence type="ECO:0000256" key="1">
    <source>
        <dbReference type="ARBA" id="ARBA00004496"/>
    </source>
</evidence>
<evidence type="ECO:0000256" key="7">
    <source>
        <dbReference type="ARBA" id="ARBA00022723"/>
    </source>
</evidence>
<dbReference type="Pfam" id="PF01588">
    <property type="entry name" value="tRNA_bind"/>
    <property type="match status" value="1"/>
</dbReference>
<comment type="similarity">
    <text evidence="2 15">Belongs to the phenylalanyl-tRNA synthetase beta subunit family. Type 1 subfamily.</text>
</comment>
<dbReference type="Proteomes" id="UP000009399">
    <property type="component" value="Chromosome"/>
</dbReference>
<evidence type="ECO:0000259" key="17">
    <source>
        <dbReference type="PROSITE" id="PS50886"/>
    </source>
</evidence>
<evidence type="ECO:0000256" key="15">
    <source>
        <dbReference type="HAMAP-Rule" id="MF_00283"/>
    </source>
</evidence>
<dbReference type="SMART" id="SM00873">
    <property type="entry name" value="B3_4"/>
    <property type="match status" value="1"/>
</dbReference>
<dbReference type="AlphaFoldDB" id="A0AAI8ANB3"/>
<dbReference type="InterPro" id="IPR033714">
    <property type="entry name" value="tRNA_bind_bactPheRS"/>
</dbReference>
<dbReference type="InterPro" id="IPR002547">
    <property type="entry name" value="tRNA-bd_dom"/>
</dbReference>
<keyword evidence="5 16" id="KW-0820">tRNA-binding</keyword>
<dbReference type="SMART" id="SM00874">
    <property type="entry name" value="B5"/>
    <property type="match status" value="1"/>
</dbReference>
<evidence type="ECO:0000256" key="3">
    <source>
        <dbReference type="ARBA" id="ARBA00011209"/>
    </source>
</evidence>
<dbReference type="InterPro" id="IPR045864">
    <property type="entry name" value="aa-tRNA-synth_II/BPL/LPL"/>
</dbReference>
<evidence type="ECO:0000256" key="16">
    <source>
        <dbReference type="PROSITE-ProRule" id="PRU00209"/>
    </source>
</evidence>
<dbReference type="PROSITE" id="PS50886">
    <property type="entry name" value="TRBD"/>
    <property type="match status" value="1"/>
</dbReference>
<comment type="catalytic activity">
    <reaction evidence="14 15">
        <text>tRNA(Phe) + L-phenylalanine + ATP = L-phenylalanyl-tRNA(Phe) + AMP + diphosphate + H(+)</text>
        <dbReference type="Rhea" id="RHEA:19413"/>
        <dbReference type="Rhea" id="RHEA-COMP:9668"/>
        <dbReference type="Rhea" id="RHEA-COMP:9699"/>
        <dbReference type="ChEBI" id="CHEBI:15378"/>
        <dbReference type="ChEBI" id="CHEBI:30616"/>
        <dbReference type="ChEBI" id="CHEBI:33019"/>
        <dbReference type="ChEBI" id="CHEBI:58095"/>
        <dbReference type="ChEBI" id="CHEBI:78442"/>
        <dbReference type="ChEBI" id="CHEBI:78531"/>
        <dbReference type="ChEBI" id="CHEBI:456215"/>
        <dbReference type="EC" id="6.1.1.20"/>
    </reaction>
</comment>
<accession>A0AAI8ANB3</accession>
<evidence type="ECO:0000259" key="18">
    <source>
        <dbReference type="PROSITE" id="PS51483"/>
    </source>
</evidence>
<evidence type="ECO:0000256" key="13">
    <source>
        <dbReference type="ARBA" id="ARBA00023146"/>
    </source>
</evidence>
<gene>
    <name evidence="15" type="primary">pheT</name>
    <name evidence="19" type="ORF">MOS_620</name>
</gene>
<evidence type="ECO:0000256" key="8">
    <source>
        <dbReference type="ARBA" id="ARBA00022741"/>
    </source>
</evidence>
<dbReference type="Gene3D" id="3.50.40.10">
    <property type="entry name" value="Phenylalanyl-trna Synthetase, Chain B, domain 3"/>
    <property type="match status" value="1"/>
</dbReference>
<comment type="cofactor">
    <cofactor evidence="15">
        <name>Mg(2+)</name>
        <dbReference type="ChEBI" id="CHEBI:18420"/>
    </cofactor>
    <text evidence="15">Binds 2 magnesium ions per tetramer.</text>
</comment>
<evidence type="ECO:0000256" key="10">
    <source>
        <dbReference type="ARBA" id="ARBA00022842"/>
    </source>
</evidence>
<dbReference type="GO" id="GO:0005524">
    <property type="term" value="F:ATP binding"/>
    <property type="evidence" value="ECO:0007669"/>
    <property type="project" value="UniProtKB-UniRule"/>
</dbReference>
<evidence type="ECO:0000256" key="9">
    <source>
        <dbReference type="ARBA" id="ARBA00022840"/>
    </source>
</evidence>
<evidence type="ECO:0000256" key="12">
    <source>
        <dbReference type="ARBA" id="ARBA00022917"/>
    </source>
</evidence>
<organism evidence="19 20">
    <name type="scientific">Mesomycoplasma hyorhinis SK76</name>
    <dbReference type="NCBI Taxonomy" id="1118964"/>
    <lineage>
        <taxon>Bacteria</taxon>
        <taxon>Bacillati</taxon>
        <taxon>Mycoplasmatota</taxon>
        <taxon>Mycoplasmoidales</taxon>
        <taxon>Metamycoplasmataceae</taxon>
        <taxon>Mesomycoplasma</taxon>
    </lineage>
</organism>
<dbReference type="Pfam" id="PF03484">
    <property type="entry name" value="B5"/>
    <property type="match status" value="1"/>
</dbReference>
<dbReference type="InterPro" id="IPR005146">
    <property type="entry name" value="B3/B4_tRNA-bd"/>
</dbReference>
<dbReference type="PANTHER" id="PTHR10947:SF0">
    <property type="entry name" value="PHENYLALANINE--TRNA LIGASE BETA SUBUNIT"/>
    <property type="match status" value="1"/>
</dbReference>